<dbReference type="InterPro" id="IPR036754">
    <property type="entry name" value="YbaK/aa-tRNA-synt-asso_dom_sf"/>
</dbReference>
<accession>A0A6J6LWS3</accession>
<evidence type="ECO:0000256" key="3">
    <source>
        <dbReference type="ARBA" id="ARBA00023239"/>
    </source>
</evidence>
<gene>
    <name evidence="5" type="ORF">UFOPK2342_00078</name>
    <name evidence="6" type="ORF">UFOPK2423_00776</name>
    <name evidence="7" type="ORF">UFOPK3266_00136</name>
    <name evidence="8" type="ORF">UFOPK4367_00327</name>
</gene>
<organism evidence="5">
    <name type="scientific">freshwater metagenome</name>
    <dbReference type="NCBI Taxonomy" id="449393"/>
    <lineage>
        <taxon>unclassified sequences</taxon>
        <taxon>metagenomes</taxon>
        <taxon>ecological metagenomes</taxon>
    </lineage>
</organism>
<dbReference type="Pfam" id="PF04073">
    <property type="entry name" value="tRNA_edit"/>
    <property type="match status" value="1"/>
</dbReference>
<dbReference type="AlphaFoldDB" id="A0A6J6LWS3"/>
<feature type="domain" description="YbaK/aminoacyl-tRNA synthetase-associated" evidence="4">
    <location>
        <begin position="35"/>
        <end position="149"/>
    </location>
</feature>
<protein>
    <submittedName>
        <fullName evidence="5">Unannotated protein</fullName>
    </submittedName>
</protein>
<evidence type="ECO:0000313" key="5">
    <source>
        <dbReference type="EMBL" id="CAB4664954.1"/>
    </source>
</evidence>
<evidence type="ECO:0000256" key="2">
    <source>
        <dbReference type="ARBA" id="ARBA00022917"/>
    </source>
</evidence>
<dbReference type="GO" id="GO:0002161">
    <property type="term" value="F:aminoacyl-tRNA deacylase activity"/>
    <property type="evidence" value="ECO:0007669"/>
    <property type="project" value="InterPro"/>
</dbReference>
<dbReference type="EMBL" id="CAEZXB010000001">
    <property type="protein sequence ID" value="CAB4664954.1"/>
    <property type="molecule type" value="Genomic_DNA"/>
</dbReference>
<dbReference type="EMBL" id="CAFBRC010000015">
    <property type="protein sequence ID" value="CAB5072687.1"/>
    <property type="molecule type" value="Genomic_DNA"/>
</dbReference>
<name>A0A6J6LWS3_9ZZZZ</name>
<dbReference type="PIRSF" id="PIRSF006181">
    <property type="entry name" value="EbsC_YbaK"/>
    <property type="match status" value="1"/>
</dbReference>
<dbReference type="SUPFAM" id="SSF55826">
    <property type="entry name" value="YbaK/ProRS associated domain"/>
    <property type="match status" value="1"/>
</dbReference>
<dbReference type="GO" id="GO:0016829">
    <property type="term" value="F:lyase activity"/>
    <property type="evidence" value="ECO:0007669"/>
    <property type="project" value="UniProtKB-KW"/>
</dbReference>
<dbReference type="PANTHER" id="PTHR30411">
    <property type="entry name" value="CYTOPLASMIC PROTEIN"/>
    <property type="match status" value="1"/>
</dbReference>
<dbReference type="PANTHER" id="PTHR30411:SF0">
    <property type="entry name" value="CYS-TRNA(PRO)_CYS-TRNA(CYS) DEACYLASE YBAK"/>
    <property type="match status" value="1"/>
</dbReference>
<keyword evidence="2" id="KW-0648">Protein biosynthesis</keyword>
<dbReference type="Gene3D" id="3.90.960.10">
    <property type="entry name" value="YbaK/aminoacyl-tRNA synthetase-associated domain"/>
    <property type="match status" value="1"/>
</dbReference>
<keyword evidence="3" id="KW-0456">Lyase</keyword>
<comment type="similarity">
    <text evidence="1">Belongs to the prolyl-tRNA editing family. YbaK/EbsC subfamily.</text>
</comment>
<evidence type="ECO:0000313" key="8">
    <source>
        <dbReference type="EMBL" id="CAB5072687.1"/>
    </source>
</evidence>
<evidence type="ECO:0000256" key="1">
    <source>
        <dbReference type="ARBA" id="ARBA00009798"/>
    </source>
</evidence>
<reference evidence="5" key="1">
    <citation type="submission" date="2020-05" db="EMBL/GenBank/DDBJ databases">
        <authorList>
            <person name="Chiriac C."/>
            <person name="Salcher M."/>
            <person name="Ghai R."/>
            <person name="Kavagutti S V."/>
        </authorList>
    </citation>
    <scope>NUCLEOTIDE SEQUENCE</scope>
</reference>
<dbReference type="EMBL" id="CAEZXN010000014">
    <property type="protein sequence ID" value="CAB4694329.1"/>
    <property type="molecule type" value="Genomic_DNA"/>
</dbReference>
<dbReference type="EMBL" id="CAFBAA010000002">
    <property type="protein sequence ID" value="CAB4840461.1"/>
    <property type="molecule type" value="Genomic_DNA"/>
</dbReference>
<dbReference type="CDD" id="cd00002">
    <property type="entry name" value="YbaK_deacylase"/>
    <property type="match status" value="1"/>
</dbReference>
<evidence type="ECO:0000259" key="4">
    <source>
        <dbReference type="Pfam" id="PF04073"/>
    </source>
</evidence>
<evidence type="ECO:0000313" key="6">
    <source>
        <dbReference type="EMBL" id="CAB4694329.1"/>
    </source>
</evidence>
<proteinExistence type="inferred from homology"/>
<sequence length="161" mass="17091">MSPATSATKLLSELSISWVDHFYDHDARAESFGLEAAAALGVDPARVFKTLMANVADSGEKLVVGVIPVSEKLDLKKLAMSLGFKRAEMALPLSAERSSGYVVGGISPVGQRKALPTSIDETAQLFDTIFVSGGKRGFDIEISPADLLRATNATFADICRS</sequence>
<evidence type="ECO:0000313" key="7">
    <source>
        <dbReference type="EMBL" id="CAB4840461.1"/>
    </source>
</evidence>
<dbReference type="InterPro" id="IPR007214">
    <property type="entry name" value="YbaK/aa-tRNA-synth-assoc-dom"/>
</dbReference>
<dbReference type="GO" id="GO:0006412">
    <property type="term" value="P:translation"/>
    <property type="evidence" value="ECO:0007669"/>
    <property type="project" value="UniProtKB-KW"/>
</dbReference>
<dbReference type="NCBIfam" id="TIGR00011">
    <property type="entry name" value="YbaK_EbsC"/>
    <property type="match status" value="1"/>
</dbReference>
<dbReference type="InterPro" id="IPR004369">
    <property type="entry name" value="Prolyl-tRNA_editing_YbaK/EbsC"/>
</dbReference>